<evidence type="ECO:0000313" key="2">
    <source>
        <dbReference type="EMBL" id="CAF5229945.1"/>
    </source>
</evidence>
<accession>A0A8S3KJB8</accession>
<feature type="non-terminal residue" evidence="2">
    <location>
        <position position="21"/>
    </location>
</feature>
<name>A0A8S3KJB8_9BILA</name>
<protein>
    <submittedName>
        <fullName evidence="2">Uncharacterized protein</fullName>
    </submittedName>
</protein>
<proteinExistence type="predicted"/>
<dbReference type="AlphaFoldDB" id="A0A8S3KJB8"/>
<dbReference type="EMBL" id="CAJOBI010373472">
    <property type="protein sequence ID" value="CAF5229945.1"/>
    <property type="molecule type" value="Genomic_DNA"/>
</dbReference>
<comment type="caution">
    <text evidence="2">The sequence shown here is derived from an EMBL/GenBank/DDBJ whole genome shotgun (WGS) entry which is preliminary data.</text>
</comment>
<reference evidence="2" key="1">
    <citation type="submission" date="2021-02" db="EMBL/GenBank/DDBJ databases">
        <authorList>
            <person name="Nowell W R."/>
        </authorList>
    </citation>
    <scope>NUCLEOTIDE SEQUENCE</scope>
</reference>
<sequence>MLWYDNGIKEEQNCESLEEKE</sequence>
<organism evidence="2 3">
    <name type="scientific">Rotaria magnacalcarata</name>
    <dbReference type="NCBI Taxonomy" id="392030"/>
    <lineage>
        <taxon>Eukaryota</taxon>
        <taxon>Metazoa</taxon>
        <taxon>Spiralia</taxon>
        <taxon>Gnathifera</taxon>
        <taxon>Rotifera</taxon>
        <taxon>Eurotatoria</taxon>
        <taxon>Bdelloidea</taxon>
        <taxon>Philodinida</taxon>
        <taxon>Philodinidae</taxon>
        <taxon>Rotaria</taxon>
    </lineage>
</organism>
<feature type="compositionally biased region" description="Basic and acidic residues" evidence="1">
    <location>
        <begin position="7"/>
        <end position="21"/>
    </location>
</feature>
<evidence type="ECO:0000313" key="3">
    <source>
        <dbReference type="Proteomes" id="UP000676336"/>
    </source>
</evidence>
<dbReference type="Proteomes" id="UP000676336">
    <property type="component" value="Unassembled WGS sequence"/>
</dbReference>
<feature type="region of interest" description="Disordered" evidence="1">
    <location>
        <begin position="1"/>
        <end position="21"/>
    </location>
</feature>
<evidence type="ECO:0000256" key="1">
    <source>
        <dbReference type="SAM" id="MobiDB-lite"/>
    </source>
</evidence>
<gene>
    <name evidence="2" type="ORF">SMN809_LOCUS86865</name>
</gene>